<dbReference type="Proteomes" id="UP001159363">
    <property type="component" value="Chromosome 9"/>
</dbReference>
<keyword evidence="1" id="KW-1133">Transmembrane helix</keyword>
<evidence type="ECO:0000313" key="3">
    <source>
        <dbReference type="Proteomes" id="UP001159363"/>
    </source>
</evidence>
<keyword evidence="1" id="KW-0812">Transmembrane</keyword>
<protein>
    <submittedName>
        <fullName evidence="2">Uncharacterized protein</fullName>
    </submittedName>
</protein>
<evidence type="ECO:0000256" key="1">
    <source>
        <dbReference type="SAM" id="Phobius"/>
    </source>
</evidence>
<reference evidence="2 3" key="1">
    <citation type="submission" date="2023-02" db="EMBL/GenBank/DDBJ databases">
        <title>LHISI_Scaffold_Assembly.</title>
        <authorList>
            <person name="Stuart O.P."/>
            <person name="Cleave R."/>
            <person name="Magrath M.J.L."/>
            <person name="Mikheyev A.S."/>
        </authorList>
    </citation>
    <scope>NUCLEOTIDE SEQUENCE [LARGE SCALE GENOMIC DNA]</scope>
    <source>
        <strain evidence="2">Daus_M_001</strain>
        <tissue evidence="2">Leg muscle</tissue>
    </source>
</reference>
<comment type="caution">
    <text evidence="2">The sequence shown here is derived from an EMBL/GenBank/DDBJ whole genome shotgun (WGS) entry which is preliminary data.</text>
</comment>
<proteinExistence type="predicted"/>
<keyword evidence="3" id="KW-1185">Reference proteome</keyword>
<feature type="transmembrane region" description="Helical" evidence="1">
    <location>
        <begin position="81"/>
        <end position="106"/>
    </location>
</feature>
<organism evidence="2 3">
    <name type="scientific">Dryococelus australis</name>
    <dbReference type="NCBI Taxonomy" id="614101"/>
    <lineage>
        <taxon>Eukaryota</taxon>
        <taxon>Metazoa</taxon>
        <taxon>Ecdysozoa</taxon>
        <taxon>Arthropoda</taxon>
        <taxon>Hexapoda</taxon>
        <taxon>Insecta</taxon>
        <taxon>Pterygota</taxon>
        <taxon>Neoptera</taxon>
        <taxon>Polyneoptera</taxon>
        <taxon>Phasmatodea</taxon>
        <taxon>Verophasmatodea</taxon>
        <taxon>Anareolatae</taxon>
        <taxon>Phasmatidae</taxon>
        <taxon>Eurycanthinae</taxon>
        <taxon>Dryococelus</taxon>
    </lineage>
</organism>
<sequence length="137" mass="15071">MEEPPDVVLYNCSSQLLAHYGPLRNVSWAWSLNRTQLEGLLEAVLVDDSLSLEARRGARDLLAQCLFPAQRPFRLPPWQKTAWAVAFALMLAIAVSGNAIVMWIVLGELLPPLHYASVALDVSEYMASSSLCTPMGS</sequence>
<keyword evidence="1" id="KW-0472">Membrane</keyword>
<name>A0ABQ9GPU4_9NEOP</name>
<dbReference type="EMBL" id="JARBHB010000010">
    <property type="protein sequence ID" value="KAJ8874033.1"/>
    <property type="molecule type" value="Genomic_DNA"/>
</dbReference>
<accession>A0ABQ9GPU4</accession>
<gene>
    <name evidence="2" type="ORF">PR048_024873</name>
</gene>
<evidence type="ECO:0000313" key="2">
    <source>
        <dbReference type="EMBL" id="KAJ8874033.1"/>
    </source>
</evidence>